<evidence type="ECO:0000259" key="2">
    <source>
        <dbReference type="Pfam" id="PF13439"/>
    </source>
</evidence>
<dbReference type="Proteomes" id="UP000640912">
    <property type="component" value="Unassembled WGS sequence"/>
</dbReference>
<dbReference type="InterPro" id="IPR001296">
    <property type="entry name" value="Glyco_trans_1"/>
</dbReference>
<evidence type="ECO:0000313" key="4">
    <source>
        <dbReference type="Proteomes" id="UP000640912"/>
    </source>
</evidence>
<keyword evidence="4" id="KW-1185">Reference proteome</keyword>
<feature type="domain" description="Glycosyl transferase family 1" evidence="1">
    <location>
        <begin position="186"/>
        <end position="339"/>
    </location>
</feature>
<dbReference type="EMBL" id="JAEHNR010000017">
    <property type="protein sequence ID" value="MBL1071371.1"/>
    <property type="molecule type" value="Genomic_DNA"/>
</dbReference>
<feature type="domain" description="Glycosyltransferase subfamily 4-like N-terminal" evidence="2">
    <location>
        <begin position="13"/>
        <end position="177"/>
    </location>
</feature>
<dbReference type="SUPFAM" id="SSF53756">
    <property type="entry name" value="UDP-Glycosyltransferase/glycogen phosphorylase"/>
    <property type="match status" value="1"/>
</dbReference>
<evidence type="ECO:0000313" key="3">
    <source>
        <dbReference type="EMBL" id="MBL1071371.1"/>
    </source>
</evidence>
<dbReference type="Gene3D" id="3.40.50.2000">
    <property type="entry name" value="Glycogen Phosphorylase B"/>
    <property type="match status" value="2"/>
</dbReference>
<dbReference type="PANTHER" id="PTHR45947">
    <property type="entry name" value="SULFOQUINOVOSYL TRANSFERASE SQD2"/>
    <property type="match status" value="1"/>
</dbReference>
<sequence length="369" mass="42629">MYRVLIHGITNSIGGTESVIMNYYRKLNGSKIHFDFLCNQKTAFEKEIVKNGSKIYYLTSKSHHPVQYTKKINNFFRTYGKKYDCIWANESGLANIDYLKLAKKYGIKRRIIQSHTTSNLYTGWSKSIKTFLHEKHKNEITNYATDFWAVSKEAGRWLYPKRISSQVQIIKNGIDVNSFAFDVQKRKEIRKKYNFDNNYVIGLVGRLSPEKNQIFMLDVMKKLTTPNVKMVVVGDGPDKEKIIEKARQLNISDKVLLVGIQHNMQAWYSSFDCYVLPSYFEGLSVSGLEAQANGLPILVSNGAKPKDLKVNNNFYSLGLKQSIEEWCQQIEFIKENENRLDKETIIKNFDNVGLNLDEGYKKIGHLLLN</sequence>
<comment type="caution">
    <text evidence="3">The sequence shown here is derived from an EMBL/GenBank/DDBJ whole genome shotgun (WGS) entry which is preliminary data.</text>
</comment>
<dbReference type="InterPro" id="IPR050194">
    <property type="entry name" value="Glycosyltransferase_grp1"/>
</dbReference>
<dbReference type="InterPro" id="IPR028098">
    <property type="entry name" value="Glyco_trans_4-like_N"/>
</dbReference>
<reference evidence="3 4" key="1">
    <citation type="journal article" date="2021" name="Microorganisms">
        <title>Dual Inhibition of Salmonella enterica and Clostridium perfringens by New Probiotic Candidates Isolated from Chicken Intestinal Mucosa.</title>
        <authorList>
            <person name="Lone A."/>
            <person name="Mottawea W."/>
            <person name="Ait Chait Y."/>
            <person name="Hammami R."/>
        </authorList>
    </citation>
    <scope>NUCLEOTIDE SEQUENCE [LARGE SCALE GENOMIC DNA]</scope>
    <source>
        <strain evidence="3 4">A12</strain>
    </source>
</reference>
<protein>
    <submittedName>
        <fullName evidence="3">Glycosyltransferase</fullName>
    </submittedName>
</protein>
<gene>
    <name evidence="3" type="ORF">JEM47_02355</name>
</gene>
<dbReference type="RefSeq" id="WP_202017584.1">
    <property type="nucleotide sequence ID" value="NZ_JAEHNR010000017.1"/>
</dbReference>
<dbReference type="Pfam" id="PF13439">
    <property type="entry name" value="Glyco_transf_4"/>
    <property type="match status" value="1"/>
</dbReference>
<name>A0ABS1LT42_9LACO</name>
<organism evidence="3 4">
    <name type="scientific">Lactobacillus kitasatonis</name>
    <dbReference type="NCBI Taxonomy" id="237446"/>
    <lineage>
        <taxon>Bacteria</taxon>
        <taxon>Bacillati</taxon>
        <taxon>Bacillota</taxon>
        <taxon>Bacilli</taxon>
        <taxon>Lactobacillales</taxon>
        <taxon>Lactobacillaceae</taxon>
        <taxon>Lactobacillus</taxon>
    </lineage>
</organism>
<dbReference type="Pfam" id="PF00534">
    <property type="entry name" value="Glycos_transf_1"/>
    <property type="match status" value="1"/>
</dbReference>
<dbReference type="PANTHER" id="PTHR45947:SF3">
    <property type="entry name" value="SULFOQUINOVOSYL TRANSFERASE SQD2"/>
    <property type="match status" value="1"/>
</dbReference>
<accession>A0ABS1LT42</accession>
<proteinExistence type="predicted"/>
<evidence type="ECO:0000259" key="1">
    <source>
        <dbReference type="Pfam" id="PF00534"/>
    </source>
</evidence>